<accession>A0ABD2XXV6</accession>
<evidence type="ECO:0000313" key="3">
    <source>
        <dbReference type="Proteomes" id="UP001630127"/>
    </source>
</evidence>
<keyword evidence="3" id="KW-1185">Reference proteome</keyword>
<dbReference type="Proteomes" id="UP001630127">
    <property type="component" value="Unassembled WGS sequence"/>
</dbReference>
<sequence length="234" mass="26995">MDRISANPLFLSTEPDVIIWHPSVSGILSTSSAYDLVQIRKSQLHSRAYIWNAQIPLKVSIFLWKLLNRFLPFTDVLVELGFHQPSKCWSCNTFDDLDQTFLYSGVARHIWREFESMLGIPDFATLSIHQKFQVWWLHSTKLGVDQLCSILPTYICRHLWIAQNTAIHDNIFFSMNTILSRIRYSLIQCSLVRPFMNQRDGASPALSALSCRVLLKPRRSPLADVWIKPVEGSF</sequence>
<gene>
    <name evidence="2" type="ORF">ACH5RR_041050</name>
</gene>
<dbReference type="InterPro" id="IPR026960">
    <property type="entry name" value="RVT-Znf"/>
</dbReference>
<organism evidence="2 3">
    <name type="scientific">Cinchona calisaya</name>
    <dbReference type="NCBI Taxonomy" id="153742"/>
    <lineage>
        <taxon>Eukaryota</taxon>
        <taxon>Viridiplantae</taxon>
        <taxon>Streptophyta</taxon>
        <taxon>Embryophyta</taxon>
        <taxon>Tracheophyta</taxon>
        <taxon>Spermatophyta</taxon>
        <taxon>Magnoliopsida</taxon>
        <taxon>eudicotyledons</taxon>
        <taxon>Gunneridae</taxon>
        <taxon>Pentapetalae</taxon>
        <taxon>asterids</taxon>
        <taxon>lamiids</taxon>
        <taxon>Gentianales</taxon>
        <taxon>Rubiaceae</taxon>
        <taxon>Cinchonoideae</taxon>
        <taxon>Cinchoneae</taxon>
        <taxon>Cinchona</taxon>
    </lineage>
</organism>
<evidence type="ECO:0000259" key="1">
    <source>
        <dbReference type="Pfam" id="PF13966"/>
    </source>
</evidence>
<proteinExistence type="predicted"/>
<evidence type="ECO:0000313" key="2">
    <source>
        <dbReference type="EMBL" id="KAL3498318.1"/>
    </source>
</evidence>
<name>A0ABD2XXV6_9GENT</name>
<comment type="caution">
    <text evidence="2">The sequence shown here is derived from an EMBL/GenBank/DDBJ whole genome shotgun (WGS) entry which is preliminary data.</text>
</comment>
<reference evidence="2 3" key="1">
    <citation type="submission" date="2024-11" db="EMBL/GenBank/DDBJ databases">
        <title>A near-complete genome assembly of Cinchona calisaya.</title>
        <authorList>
            <person name="Lian D.C."/>
            <person name="Zhao X.W."/>
            <person name="Wei L."/>
        </authorList>
    </citation>
    <scope>NUCLEOTIDE SEQUENCE [LARGE SCALE GENOMIC DNA]</scope>
    <source>
        <tissue evidence="2">Nenye</tissue>
    </source>
</reference>
<protein>
    <recommendedName>
        <fullName evidence="1">Reverse transcriptase zinc-binding domain-containing protein</fullName>
    </recommendedName>
</protein>
<dbReference type="Pfam" id="PF13966">
    <property type="entry name" value="zf-RVT"/>
    <property type="match status" value="1"/>
</dbReference>
<dbReference type="AlphaFoldDB" id="A0ABD2XXV6"/>
<dbReference type="EMBL" id="JBJUIK010000017">
    <property type="protein sequence ID" value="KAL3498318.1"/>
    <property type="molecule type" value="Genomic_DNA"/>
</dbReference>
<feature type="domain" description="Reverse transcriptase zinc-binding" evidence="1">
    <location>
        <begin position="29"/>
        <end position="111"/>
    </location>
</feature>